<evidence type="ECO:0000313" key="4">
    <source>
        <dbReference type="Proteomes" id="UP000499080"/>
    </source>
</evidence>
<sequence length="251" mass="29357">MDLPSDSEVDLYDSHIDPDYSPIQKNENSSRSLSDDEQIIGEPTVTTETDSEDAGSDKENFNHITKAIKNKKSVKSDMHWCVNKDNDFSKEPPVFEPKKNSDFIGETPLDYLYRLIPESYLEEMCFQSNLYTTQHGKENLNISMGERKVFIGINFMTTYVKYARLCQYWRLEARTTLKFLQTTKTVFIQLRPFFYLLHKTFHEARKPEESRSIDEMMVPFKGRSSLKQYIKSKPKPWGFKIWVRAGVPGYV</sequence>
<dbReference type="PANTHER" id="PTHR47272:SF1">
    <property type="entry name" value="PIGGYBAC TRANSPOSABLE ELEMENT-DERIVED PROTEIN 3-LIKE"/>
    <property type="match status" value="1"/>
</dbReference>
<protein>
    <recommendedName>
        <fullName evidence="2">PiggyBac transposable element-derived protein domain-containing protein</fullName>
    </recommendedName>
</protein>
<feature type="compositionally biased region" description="Acidic residues" evidence="1">
    <location>
        <begin position="1"/>
        <end position="11"/>
    </location>
</feature>
<feature type="domain" description="PiggyBac transposable element-derived protein" evidence="2">
    <location>
        <begin position="107"/>
        <end position="180"/>
    </location>
</feature>
<reference evidence="3 4" key="1">
    <citation type="journal article" date="2019" name="Sci. Rep.">
        <title>Orb-weaving spider Araneus ventricosus genome elucidates the spidroin gene catalogue.</title>
        <authorList>
            <person name="Kono N."/>
            <person name="Nakamura H."/>
            <person name="Ohtoshi R."/>
            <person name="Moran D.A.P."/>
            <person name="Shinohara A."/>
            <person name="Yoshida Y."/>
            <person name="Fujiwara M."/>
            <person name="Mori M."/>
            <person name="Tomita M."/>
            <person name="Arakawa K."/>
        </authorList>
    </citation>
    <scope>NUCLEOTIDE SEQUENCE [LARGE SCALE GENOMIC DNA]</scope>
</reference>
<dbReference type="Proteomes" id="UP000499080">
    <property type="component" value="Unassembled WGS sequence"/>
</dbReference>
<keyword evidence="4" id="KW-1185">Reference proteome</keyword>
<evidence type="ECO:0000259" key="2">
    <source>
        <dbReference type="Pfam" id="PF13843"/>
    </source>
</evidence>
<dbReference type="EMBL" id="BGPR01034115">
    <property type="protein sequence ID" value="GBO08336.1"/>
    <property type="molecule type" value="Genomic_DNA"/>
</dbReference>
<dbReference type="InterPro" id="IPR029526">
    <property type="entry name" value="PGBD"/>
</dbReference>
<name>A0A4Y2U9L6_ARAVE</name>
<dbReference type="AlphaFoldDB" id="A0A4Y2U9L6"/>
<dbReference type="Pfam" id="PF13843">
    <property type="entry name" value="DDE_Tnp_1_7"/>
    <property type="match status" value="2"/>
</dbReference>
<evidence type="ECO:0000256" key="1">
    <source>
        <dbReference type="SAM" id="MobiDB-lite"/>
    </source>
</evidence>
<dbReference type="PANTHER" id="PTHR47272">
    <property type="entry name" value="DDE_TNP_1_7 DOMAIN-CONTAINING PROTEIN"/>
    <property type="match status" value="1"/>
</dbReference>
<comment type="caution">
    <text evidence="3">The sequence shown here is derived from an EMBL/GenBank/DDBJ whole genome shotgun (WGS) entry which is preliminary data.</text>
</comment>
<feature type="region of interest" description="Disordered" evidence="1">
    <location>
        <begin position="1"/>
        <end position="58"/>
    </location>
</feature>
<feature type="domain" description="PiggyBac transposable element-derived protein" evidence="2">
    <location>
        <begin position="184"/>
        <end position="250"/>
    </location>
</feature>
<dbReference type="OrthoDB" id="6513427at2759"/>
<gene>
    <name evidence="3" type="ORF">AVEN_243073_1</name>
</gene>
<evidence type="ECO:0000313" key="3">
    <source>
        <dbReference type="EMBL" id="GBO08336.1"/>
    </source>
</evidence>
<organism evidence="3 4">
    <name type="scientific">Araneus ventricosus</name>
    <name type="common">Orbweaver spider</name>
    <name type="synonym">Epeira ventricosa</name>
    <dbReference type="NCBI Taxonomy" id="182803"/>
    <lineage>
        <taxon>Eukaryota</taxon>
        <taxon>Metazoa</taxon>
        <taxon>Ecdysozoa</taxon>
        <taxon>Arthropoda</taxon>
        <taxon>Chelicerata</taxon>
        <taxon>Arachnida</taxon>
        <taxon>Araneae</taxon>
        <taxon>Araneomorphae</taxon>
        <taxon>Entelegynae</taxon>
        <taxon>Araneoidea</taxon>
        <taxon>Araneidae</taxon>
        <taxon>Araneus</taxon>
    </lineage>
</organism>
<feature type="compositionally biased region" description="Polar residues" evidence="1">
    <location>
        <begin position="23"/>
        <end position="32"/>
    </location>
</feature>
<accession>A0A4Y2U9L6</accession>
<proteinExistence type="predicted"/>